<dbReference type="PIRSF" id="PIRSF500217">
    <property type="entry name" value="AlgI"/>
    <property type="match status" value="1"/>
</dbReference>
<feature type="transmembrane region" description="Helical" evidence="8">
    <location>
        <begin position="102"/>
        <end position="123"/>
    </location>
</feature>
<comment type="subcellular location">
    <subcellularLocation>
        <location evidence="1">Cell membrane</location>
        <topology evidence="1">Multi-pass membrane protein</topology>
    </subcellularLocation>
</comment>
<sequence length="438" mass="50925">MSLFSAEFLVLFLLFLSLYWVVLDSFKKPLLLVFSYTMLYLIKPEFLLINFVFGLVVYIFGRLLLLFNSKILLFLSIAFVILTLSFFKYNEFFMLNFALCEIIMPLGISFYSFCSITLLVLCYKNEIKELKLTSTLLYLSFFITITSGPIFRYDEFEKEISKSPKFGDLNLILALIVLACFKKLLVANHLFSILNPTLISPANSDFLTLINTLFGYSFLLYCDFSGYVDLVTALALMLGITLPKNFNKPFVSLNVKEFWNRWHITLGRFFKDFLYIPLGGNRRGAFRTNLNVLLVFLVSGFWHGNTFSFIIWGLCHGLFVVFNNITKNYNIPKFDYLKMLTTFIFVSLAWVFFATENSFLYIESLINSEILYTPVNIGIMAFMAIFIYIYPKFNTLNLLKSIFDKIPSYLLPFIFAIIFSILYKFMPSGMPNFIYQGF</sequence>
<evidence type="ECO:0000256" key="1">
    <source>
        <dbReference type="ARBA" id="ARBA00004651"/>
    </source>
</evidence>
<keyword evidence="3 7" id="KW-1003">Cell membrane</keyword>
<evidence type="ECO:0000313" key="10">
    <source>
        <dbReference type="Proteomes" id="UP000594749"/>
    </source>
</evidence>
<feature type="transmembrane region" description="Helical" evidence="8">
    <location>
        <begin position="309"/>
        <end position="325"/>
    </location>
</feature>
<evidence type="ECO:0000256" key="3">
    <source>
        <dbReference type="ARBA" id="ARBA00022475"/>
    </source>
</evidence>
<dbReference type="Proteomes" id="UP000594749">
    <property type="component" value="Chromosome"/>
</dbReference>
<evidence type="ECO:0000256" key="8">
    <source>
        <dbReference type="SAM" id="Phobius"/>
    </source>
</evidence>
<evidence type="ECO:0000313" key="9">
    <source>
        <dbReference type="EMBL" id="QOQ87843.1"/>
    </source>
</evidence>
<comment type="similarity">
    <text evidence="2 7">Belongs to the membrane-bound acyltransferase family.</text>
</comment>
<feature type="transmembrane region" description="Helical" evidence="8">
    <location>
        <begin position="370"/>
        <end position="389"/>
    </location>
</feature>
<feature type="transmembrane region" description="Helical" evidence="8">
    <location>
        <begin position="72"/>
        <end position="90"/>
    </location>
</feature>
<feature type="transmembrane region" description="Helical" evidence="8">
    <location>
        <begin position="337"/>
        <end position="355"/>
    </location>
</feature>
<name>A0A7M1LHL9_9BACT</name>
<evidence type="ECO:0000256" key="2">
    <source>
        <dbReference type="ARBA" id="ARBA00010323"/>
    </source>
</evidence>
<dbReference type="AlphaFoldDB" id="A0A7M1LHL9"/>
<keyword evidence="6 7" id="KW-0472">Membrane</keyword>
<keyword evidence="5 8" id="KW-1133">Transmembrane helix</keyword>
<dbReference type="OrthoDB" id="139172at2"/>
<dbReference type="GO" id="GO:0042121">
    <property type="term" value="P:alginic acid biosynthetic process"/>
    <property type="evidence" value="ECO:0007669"/>
    <property type="project" value="InterPro"/>
</dbReference>
<dbReference type="InterPro" id="IPR051085">
    <property type="entry name" value="MB_O-acyltransferase"/>
</dbReference>
<protein>
    <submittedName>
        <fullName evidence="9">MBOAT family protein</fullName>
    </submittedName>
</protein>
<dbReference type="PIRSF" id="PIRSF016636">
    <property type="entry name" value="AlgI_DltB"/>
    <property type="match status" value="1"/>
</dbReference>
<proteinExistence type="inferred from homology"/>
<keyword evidence="7" id="KW-0808">Transferase</keyword>
<gene>
    <name evidence="9" type="ORF">IMC76_03310</name>
</gene>
<dbReference type="InterPro" id="IPR024194">
    <property type="entry name" value="Ac/AlaTfrase_AlgI/DltB"/>
</dbReference>
<evidence type="ECO:0000256" key="7">
    <source>
        <dbReference type="PIRNR" id="PIRNR016636"/>
    </source>
</evidence>
<evidence type="ECO:0000256" key="5">
    <source>
        <dbReference type="ARBA" id="ARBA00022989"/>
    </source>
</evidence>
<keyword evidence="10" id="KW-1185">Reference proteome</keyword>
<feature type="transmembrane region" description="Helical" evidence="8">
    <location>
        <begin position="47"/>
        <end position="65"/>
    </location>
</feature>
<dbReference type="Pfam" id="PF03062">
    <property type="entry name" value="MBOAT"/>
    <property type="match status" value="1"/>
</dbReference>
<dbReference type="GO" id="GO:0016746">
    <property type="term" value="F:acyltransferase activity"/>
    <property type="evidence" value="ECO:0007669"/>
    <property type="project" value="UniProtKB-KW"/>
</dbReference>
<keyword evidence="4 8" id="KW-0812">Transmembrane</keyword>
<dbReference type="RefSeq" id="WP_025802297.1">
    <property type="nucleotide sequence ID" value="NZ_CP053842.1"/>
</dbReference>
<accession>A0A7M1LHL9</accession>
<feature type="transmembrane region" description="Helical" evidence="8">
    <location>
        <begin position="409"/>
        <end position="426"/>
    </location>
</feature>
<dbReference type="PANTHER" id="PTHR13285">
    <property type="entry name" value="ACYLTRANSFERASE"/>
    <property type="match status" value="1"/>
</dbReference>
<feature type="transmembrane region" description="Helical" evidence="8">
    <location>
        <begin position="171"/>
        <end position="191"/>
    </location>
</feature>
<evidence type="ECO:0000256" key="6">
    <source>
        <dbReference type="ARBA" id="ARBA00023136"/>
    </source>
</evidence>
<reference evidence="9 10" key="1">
    <citation type="submission" date="2020-10" db="EMBL/GenBank/DDBJ databases">
        <title>Campylobacter and Helicobacter PacBio genomes.</title>
        <authorList>
            <person name="Lane C."/>
        </authorList>
    </citation>
    <scope>NUCLEOTIDE SEQUENCE [LARGE SCALE GENOMIC DNA]</scope>
    <source>
        <strain evidence="9 10">2016D-0077</strain>
    </source>
</reference>
<dbReference type="InterPro" id="IPR028362">
    <property type="entry name" value="AlgI"/>
</dbReference>
<organism evidence="9 10">
    <name type="scientific">Campylobacter corcagiensis</name>
    <dbReference type="NCBI Taxonomy" id="1448857"/>
    <lineage>
        <taxon>Bacteria</taxon>
        <taxon>Pseudomonadati</taxon>
        <taxon>Campylobacterota</taxon>
        <taxon>Epsilonproteobacteria</taxon>
        <taxon>Campylobacterales</taxon>
        <taxon>Campylobacteraceae</taxon>
        <taxon>Campylobacter</taxon>
    </lineage>
</organism>
<feature type="transmembrane region" description="Helical" evidence="8">
    <location>
        <begin position="198"/>
        <end position="218"/>
    </location>
</feature>
<dbReference type="PANTHER" id="PTHR13285:SF18">
    <property type="entry name" value="PROTEIN-CYSTEINE N-PALMITOYLTRANSFERASE RASP"/>
    <property type="match status" value="1"/>
</dbReference>
<keyword evidence="7" id="KW-0012">Acyltransferase</keyword>
<feature type="transmembrane region" description="Helical" evidence="8">
    <location>
        <begin position="135"/>
        <end position="151"/>
    </location>
</feature>
<dbReference type="InterPro" id="IPR004299">
    <property type="entry name" value="MBOAT_fam"/>
</dbReference>
<dbReference type="EMBL" id="CP063078">
    <property type="protein sequence ID" value="QOQ87843.1"/>
    <property type="molecule type" value="Genomic_DNA"/>
</dbReference>
<dbReference type="GO" id="GO:0005886">
    <property type="term" value="C:plasma membrane"/>
    <property type="evidence" value="ECO:0007669"/>
    <property type="project" value="UniProtKB-SubCell"/>
</dbReference>
<evidence type="ECO:0000256" key="4">
    <source>
        <dbReference type="ARBA" id="ARBA00022692"/>
    </source>
</evidence>